<dbReference type="OrthoDB" id="1003670at2"/>
<dbReference type="Proteomes" id="UP000490922">
    <property type="component" value="Unassembled WGS sequence"/>
</dbReference>
<evidence type="ECO:0000313" key="3">
    <source>
        <dbReference type="Proteomes" id="UP000490922"/>
    </source>
</evidence>
<accession>A0A7J5AK22</accession>
<evidence type="ECO:0000256" key="1">
    <source>
        <dbReference type="SAM" id="Phobius"/>
    </source>
</evidence>
<sequence>MGSFKDVMSNNSDEKLIEILSNRNKYQDIAVDAAIKESIDRKIIIDINDLEVKYPMSSIMAFQNEISKQELISAQKKQAENDMLYGALWCIGGIIATAAHIGFIFWGAILFGGIQFFRGLINSK</sequence>
<reference evidence="2 3" key="1">
    <citation type="submission" date="2019-09" db="EMBL/GenBank/DDBJ databases">
        <title>Flavobacterium sp. nov., isolated from glacier ice.</title>
        <authorList>
            <person name="Liu Q."/>
        </authorList>
    </citation>
    <scope>NUCLEOTIDE SEQUENCE [LARGE SCALE GENOMIC DNA]</scope>
    <source>
        <strain evidence="2 3">NBRC 112527</strain>
    </source>
</reference>
<keyword evidence="3" id="KW-1185">Reference proteome</keyword>
<dbReference type="EMBL" id="WAEM01000001">
    <property type="protein sequence ID" value="KAB1157952.1"/>
    <property type="molecule type" value="Genomic_DNA"/>
</dbReference>
<keyword evidence="1" id="KW-0472">Membrane</keyword>
<dbReference type="RefSeq" id="WP_151106145.1">
    <property type="nucleotide sequence ID" value="NZ_WAEM01000001.1"/>
</dbReference>
<organism evidence="2 3">
    <name type="scientific">Flavobacterium luteum</name>
    <dbReference type="NCBI Taxonomy" id="2026654"/>
    <lineage>
        <taxon>Bacteria</taxon>
        <taxon>Pseudomonadati</taxon>
        <taxon>Bacteroidota</taxon>
        <taxon>Flavobacteriia</taxon>
        <taxon>Flavobacteriales</taxon>
        <taxon>Flavobacteriaceae</taxon>
        <taxon>Flavobacterium</taxon>
    </lineage>
</organism>
<feature type="transmembrane region" description="Helical" evidence="1">
    <location>
        <begin position="84"/>
        <end position="117"/>
    </location>
</feature>
<comment type="caution">
    <text evidence="2">The sequence shown here is derived from an EMBL/GenBank/DDBJ whole genome shotgun (WGS) entry which is preliminary data.</text>
</comment>
<evidence type="ECO:0000313" key="2">
    <source>
        <dbReference type="EMBL" id="KAB1157952.1"/>
    </source>
</evidence>
<gene>
    <name evidence="2" type="ORF">F6464_02390</name>
</gene>
<name>A0A7J5AK22_9FLAO</name>
<keyword evidence="1" id="KW-0812">Transmembrane</keyword>
<proteinExistence type="predicted"/>
<keyword evidence="1" id="KW-1133">Transmembrane helix</keyword>
<dbReference type="AlphaFoldDB" id="A0A7J5AK22"/>
<protein>
    <submittedName>
        <fullName evidence="2">Uncharacterized protein</fullName>
    </submittedName>
</protein>